<keyword evidence="1" id="KW-0863">Zinc-finger</keyword>
<dbReference type="OrthoDB" id="4507681at2759"/>
<dbReference type="EMBL" id="ML742026">
    <property type="protein sequence ID" value="KAE8154770.1"/>
    <property type="molecule type" value="Genomic_DNA"/>
</dbReference>
<organism evidence="3 4">
    <name type="scientific">Aspergillus avenaceus</name>
    <dbReference type="NCBI Taxonomy" id="36643"/>
    <lineage>
        <taxon>Eukaryota</taxon>
        <taxon>Fungi</taxon>
        <taxon>Dikarya</taxon>
        <taxon>Ascomycota</taxon>
        <taxon>Pezizomycotina</taxon>
        <taxon>Eurotiomycetes</taxon>
        <taxon>Eurotiomycetidae</taxon>
        <taxon>Eurotiales</taxon>
        <taxon>Aspergillaceae</taxon>
        <taxon>Aspergillus</taxon>
        <taxon>Aspergillus subgen. Circumdati</taxon>
    </lineage>
</organism>
<evidence type="ECO:0000256" key="1">
    <source>
        <dbReference type="PROSITE-ProRule" id="PRU00325"/>
    </source>
</evidence>
<keyword evidence="1" id="KW-0862">Zinc</keyword>
<protein>
    <recommendedName>
        <fullName evidence="2">SWIM-type domain-containing protein</fullName>
    </recommendedName>
</protein>
<dbReference type="InterPro" id="IPR007527">
    <property type="entry name" value="Znf_SWIM"/>
</dbReference>
<keyword evidence="1" id="KW-0479">Metal-binding</keyword>
<keyword evidence="4" id="KW-1185">Reference proteome</keyword>
<evidence type="ECO:0000259" key="2">
    <source>
        <dbReference type="PROSITE" id="PS50966"/>
    </source>
</evidence>
<dbReference type="AlphaFoldDB" id="A0A5N6U862"/>
<sequence length="258" mass="30801">MYARQHSSLLLQIRTTNALESWHHSLKNGGSRNMSSWSLCGIIDRVLETYNQWFERAKNCQMEFRSHYITDFCGYPILKRFPYPVQKLILEELKLTQDIEEETLYLELDDNPSCHCLFFRKWQLPCRHILRHEQLFGNILTPEYWDTWHSKWEESGFELYEESKDIDVKMTLEQEFAIAAAQKLAIREVLDKIMDRFYEIQEQSREWAPDIYNDMIQRWTGWADKLALKLIKQPHSGLKTMTAHQMGILISDEESEAE</sequence>
<dbReference type="Proteomes" id="UP000325780">
    <property type="component" value="Unassembled WGS sequence"/>
</dbReference>
<accession>A0A5N6U862</accession>
<evidence type="ECO:0000313" key="4">
    <source>
        <dbReference type="Proteomes" id="UP000325780"/>
    </source>
</evidence>
<reference evidence="3 4" key="1">
    <citation type="submission" date="2019-04" db="EMBL/GenBank/DDBJ databases">
        <title>Friends and foes A comparative genomics study of 23 Aspergillus species from section Flavi.</title>
        <authorList>
            <consortium name="DOE Joint Genome Institute"/>
            <person name="Kjaerbolling I."/>
            <person name="Vesth T."/>
            <person name="Frisvad J.C."/>
            <person name="Nybo J.L."/>
            <person name="Theobald S."/>
            <person name="Kildgaard S."/>
            <person name="Isbrandt T."/>
            <person name="Kuo A."/>
            <person name="Sato A."/>
            <person name="Lyhne E.K."/>
            <person name="Kogle M.E."/>
            <person name="Wiebenga A."/>
            <person name="Kun R.S."/>
            <person name="Lubbers R.J."/>
            <person name="Makela M.R."/>
            <person name="Barry K."/>
            <person name="Chovatia M."/>
            <person name="Clum A."/>
            <person name="Daum C."/>
            <person name="Haridas S."/>
            <person name="He G."/>
            <person name="LaButti K."/>
            <person name="Lipzen A."/>
            <person name="Mondo S."/>
            <person name="Riley R."/>
            <person name="Salamov A."/>
            <person name="Simmons B.A."/>
            <person name="Magnuson J.K."/>
            <person name="Henrissat B."/>
            <person name="Mortensen U.H."/>
            <person name="Larsen T.O."/>
            <person name="Devries R.P."/>
            <person name="Grigoriev I.V."/>
            <person name="Machida M."/>
            <person name="Baker S.E."/>
            <person name="Andersen M.R."/>
        </authorList>
    </citation>
    <scope>NUCLEOTIDE SEQUENCE [LARGE SCALE GENOMIC DNA]</scope>
    <source>
        <strain evidence="3 4">IBT 18842</strain>
    </source>
</reference>
<dbReference type="GO" id="GO:0008270">
    <property type="term" value="F:zinc ion binding"/>
    <property type="evidence" value="ECO:0007669"/>
    <property type="project" value="UniProtKB-KW"/>
</dbReference>
<proteinExistence type="predicted"/>
<evidence type="ECO:0000313" key="3">
    <source>
        <dbReference type="EMBL" id="KAE8154770.1"/>
    </source>
</evidence>
<gene>
    <name evidence="3" type="ORF">BDV25DRAFT_81869</name>
</gene>
<dbReference type="PROSITE" id="PS50966">
    <property type="entry name" value="ZF_SWIM"/>
    <property type="match status" value="1"/>
</dbReference>
<name>A0A5N6U862_ASPAV</name>
<feature type="domain" description="SWIM-type" evidence="2">
    <location>
        <begin position="102"/>
        <end position="137"/>
    </location>
</feature>